<feature type="chain" id="PRO_5008688928" evidence="1">
    <location>
        <begin position="20"/>
        <end position="119"/>
    </location>
</feature>
<dbReference type="AlphaFoldDB" id="A0A1C4AT32"/>
<dbReference type="RefSeq" id="WP_061497349.1">
    <property type="nucleotide sequence ID" value="NZ_CP115659.1"/>
</dbReference>
<proteinExistence type="predicted"/>
<evidence type="ECO:0000256" key="1">
    <source>
        <dbReference type="SAM" id="SignalP"/>
    </source>
</evidence>
<reference evidence="3" key="1">
    <citation type="submission" date="2016-08" db="EMBL/GenBank/DDBJ databases">
        <authorList>
            <person name="Varghese N."/>
            <person name="Submissions Spin"/>
        </authorList>
    </citation>
    <scope>NUCLEOTIDE SEQUENCE [LARGE SCALE GENOMIC DNA]</scope>
    <source>
        <strain evidence="3">REICA_082</strain>
    </source>
</reference>
<feature type="signal peptide" evidence="1">
    <location>
        <begin position="1"/>
        <end position="19"/>
    </location>
</feature>
<protein>
    <submittedName>
        <fullName evidence="2">Uncharacterized protein</fullName>
    </submittedName>
</protein>
<keyword evidence="3" id="KW-1185">Reference proteome</keyword>
<dbReference type="OrthoDB" id="6433390at2"/>
<gene>
    <name evidence="2" type="ORF">GA0061071_103304</name>
</gene>
<keyword evidence="1" id="KW-0732">Signal</keyword>
<dbReference type="Proteomes" id="UP000198975">
    <property type="component" value="Unassembled WGS sequence"/>
</dbReference>
<evidence type="ECO:0000313" key="3">
    <source>
        <dbReference type="Proteomes" id="UP000198975"/>
    </source>
</evidence>
<organism evidence="2 3">
    <name type="scientific">Kosakonia oryzendophytica</name>
    <dbReference type="NCBI Taxonomy" id="1005665"/>
    <lineage>
        <taxon>Bacteria</taxon>
        <taxon>Pseudomonadati</taxon>
        <taxon>Pseudomonadota</taxon>
        <taxon>Gammaproteobacteria</taxon>
        <taxon>Enterobacterales</taxon>
        <taxon>Enterobacteriaceae</taxon>
        <taxon>Kosakonia</taxon>
    </lineage>
</organism>
<sequence length="119" mass="12606">MKRTLFIVPLVFLSFTSHAKTVADFINGWPELATSPTIRAAIQQGAIGNAGLDAMSNGATSTTLGDEAQKLLAENGYDYAQAALRDLATTGCGENGLAEVYGLREKDCQAIIKVDAQIE</sequence>
<accession>A0A1C4AT32</accession>
<evidence type="ECO:0000313" key="2">
    <source>
        <dbReference type="EMBL" id="SCB97714.1"/>
    </source>
</evidence>
<name>A0A1C4AT32_9ENTR</name>
<dbReference type="EMBL" id="FMAY01000003">
    <property type="protein sequence ID" value="SCB97714.1"/>
    <property type="molecule type" value="Genomic_DNA"/>
</dbReference>